<feature type="transmembrane region" description="Helical" evidence="7">
    <location>
        <begin position="265"/>
        <end position="291"/>
    </location>
</feature>
<reference evidence="9 10" key="1">
    <citation type="submission" date="2023-10" db="EMBL/GenBank/DDBJ databases">
        <title>Two novel species belonging to the OM43/NOR5 clade.</title>
        <authorList>
            <person name="Park M."/>
        </authorList>
    </citation>
    <scope>NUCLEOTIDE SEQUENCE [LARGE SCALE GENOMIC DNA]</scope>
    <source>
        <strain evidence="9 10">IMCC45268</strain>
    </source>
</reference>
<feature type="domain" description="Glycosyltransferase 2-like" evidence="8">
    <location>
        <begin position="6"/>
        <end position="170"/>
    </location>
</feature>
<accession>A0ABZ0IDL1</accession>
<dbReference type="Gene3D" id="3.90.550.10">
    <property type="entry name" value="Spore Coat Polysaccharide Biosynthesis Protein SpsA, Chain A"/>
    <property type="match status" value="1"/>
</dbReference>
<dbReference type="GO" id="GO:0016757">
    <property type="term" value="F:glycosyltransferase activity"/>
    <property type="evidence" value="ECO:0007669"/>
    <property type="project" value="UniProtKB-KW"/>
</dbReference>
<dbReference type="CDD" id="cd04187">
    <property type="entry name" value="DPM1_like_bac"/>
    <property type="match status" value="1"/>
</dbReference>
<proteinExistence type="predicted"/>
<dbReference type="EC" id="2.4.-.-" evidence="9"/>
<dbReference type="InterPro" id="IPR029044">
    <property type="entry name" value="Nucleotide-diphossugar_trans"/>
</dbReference>
<dbReference type="InterPro" id="IPR001173">
    <property type="entry name" value="Glyco_trans_2-like"/>
</dbReference>
<dbReference type="InterPro" id="IPR050256">
    <property type="entry name" value="Glycosyltransferase_2"/>
</dbReference>
<dbReference type="PANTHER" id="PTHR48090">
    <property type="entry name" value="UNDECAPRENYL-PHOSPHATE 4-DEOXY-4-FORMAMIDO-L-ARABINOSE TRANSFERASE-RELATED"/>
    <property type="match status" value="1"/>
</dbReference>
<sequence length="330" mass="37158">MNELLSVVVPVFNEREVLPTFHSRVMAVLESLSTSMTVQLLYVDDGSTDGSSDWLQSQMGEDASLGVLRLSRNFGKEAAMSAGFDHAEGDAVIVIDADLQDPPELIPTLIEHWREGYDVVYATRESREGEQWFKRKSAALFYRVMDRLSDVPIPRDTGDFRLLSRRAVDALAKLREQHRYMKGLYAWIGYPQKAVSYARDARSLGRSKWSYWRLWNLALEGITSFSAAPLKLATWFGLFTSLMSFGYGLFFLLRTLFLGNPVPGYPSLIVIILFLGGVQLVCLGIIGEYLARTYNESKGRQLYFVMDYRPCGGLHPRDAHSDNPAVTDGS</sequence>
<keyword evidence="5 7" id="KW-1133">Transmembrane helix</keyword>
<dbReference type="Pfam" id="PF00535">
    <property type="entry name" value="Glycos_transf_2"/>
    <property type="match status" value="1"/>
</dbReference>
<evidence type="ECO:0000259" key="8">
    <source>
        <dbReference type="Pfam" id="PF00535"/>
    </source>
</evidence>
<evidence type="ECO:0000256" key="3">
    <source>
        <dbReference type="ARBA" id="ARBA00022679"/>
    </source>
</evidence>
<keyword evidence="6 7" id="KW-0472">Membrane</keyword>
<feature type="transmembrane region" description="Helical" evidence="7">
    <location>
        <begin position="232"/>
        <end position="253"/>
    </location>
</feature>
<evidence type="ECO:0000256" key="6">
    <source>
        <dbReference type="ARBA" id="ARBA00023136"/>
    </source>
</evidence>
<comment type="subcellular location">
    <subcellularLocation>
        <location evidence="1">Membrane</location>
        <topology evidence="1">Multi-pass membrane protein</topology>
    </subcellularLocation>
</comment>
<keyword evidence="4 7" id="KW-0812">Transmembrane</keyword>
<evidence type="ECO:0000256" key="7">
    <source>
        <dbReference type="SAM" id="Phobius"/>
    </source>
</evidence>
<name>A0ABZ0IDL1_9GAMM</name>
<organism evidence="9 10">
    <name type="scientific">Congregibacter brevis</name>
    <dbReference type="NCBI Taxonomy" id="3081201"/>
    <lineage>
        <taxon>Bacteria</taxon>
        <taxon>Pseudomonadati</taxon>
        <taxon>Pseudomonadota</taxon>
        <taxon>Gammaproteobacteria</taxon>
        <taxon>Cellvibrionales</taxon>
        <taxon>Halieaceae</taxon>
        <taxon>Congregibacter</taxon>
    </lineage>
</organism>
<keyword evidence="3 9" id="KW-0808">Transferase</keyword>
<keyword evidence="10" id="KW-1185">Reference proteome</keyword>
<dbReference type="PANTHER" id="PTHR48090:SF1">
    <property type="entry name" value="PROPHAGE BACTOPRENOL GLUCOSYL TRANSFERASE HOMOLOG"/>
    <property type="match status" value="1"/>
</dbReference>
<evidence type="ECO:0000256" key="5">
    <source>
        <dbReference type="ARBA" id="ARBA00022989"/>
    </source>
</evidence>
<keyword evidence="2 9" id="KW-0328">Glycosyltransferase</keyword>
<evidence type="ECO:0000313" key="10">
    <source>
        <dbReference type="Proteomes" id="UP001626549"/>
    </source>
</evidence>
<dbReference type="Proteomes" id="UP001626549">
    <property type="component" value="Chromosome"/>
</dbReference>
<evidence type="ECO:0000256" key="1">
    <source>
        <dbReference type="ARBA" id="ARBA00004141"/>
    </source>
</evidence>
<protein>
    <submittedName>
        <fullName evidence="9">Glycosyltransferase family 2 protein</fullName>
        <ecNumber evidence="9">2.4.-.-</ecNumber>
    </submittedName>
</protein>
<gene>
    <name evidence="9" type="ORF">R0137_03485</name>
</gene>
<evidence type="ECO:0000313" key="9">
    <source>
        <dbReference type="EMBL" id="WOJ97642.1"/>
    </source>
</evidence>
<evidence type="ECO:0000256" key="2">
    <source>
        <dbReference type="ARBA" id="ARBA00022676"/>
    </source>
</evidence>
<dbReference type="SUPFAM" id="SSF53448">
    <property type="entry name" value="Nucleotide-diphospho-sugar transferases"/>
    <property type="match status" value="1"/>
</dbReference>
<dbReference type="RefSeq" id="WP_407328571.1">
    <property type="nucleotide sequence ID" value="NZ_CP136865.1"/>
</dbReference>
<dbReference type="EMBL" id="CP136865">
    <property type="protein sequence ID" value="WOJ97642.1"/>
    <property type="molecule type" value="Genomic_DNA"/>
</dbReference>
<evidence type="ECO:0000256" key="4">
    <source>
        <dbReference type="ARBA" id="ARBA00022692"/>
    </source>
</evidence>